<organism evidence="2 3">
    <name type="scientific">Flavivirga jejuensis</name>
    <dbReference type="NCBI Taxonomy" id="870487"/>
    <lineage>
        <taxon>Bacteria</taxon>
        <taxon>Pseudomonadati</taxon>
        <taxon>Bacteroidota</taxon>
        <taxon>Flavobacteriia</taxon>
        <taxon>Flavobacteriales</taxon>
        <taxon>Flavobacteriaceae</taxon>
        <taxon>Flavivirga</taxon>
    </lineage>
</organism>
<dbReference type="Proteomes" id="UP001176806">
    <property type="component" value="Unassembled WGS sequence"/>
</dbReference>
<sequence length="303" mass="34917">MNQILKNKYLRRFFWISSTAILICLLLIRFYIFNKPTTESPDWYNFISDVIEGLVATIITTIGIGVMIFYVTPKVDPKDGAEFLHSREFNKYFKSVLKENPNEWYFRGGFGRYLRTAVIPRLHQVATDGTAVTVKAQILNPQNERLCKIHAHLRNTVNNSEKKTDWDDKEVKINLYATIVVCSIYESNNAFLDISIYLIDFFSTDRIDISTNSGILTKDDQKSPGLKFHKDSNHYRAYKGDLTVTEQQASDVVKKLNVKYKIGKVTGDNIKKILKELNFNENFSSADNDRIALLVNDKSIPYE</sequence>
<gene>
    <name evidence="2" type="ORF">Q4Q40_18640</name>
</gene>
<feature type="transmembrane region" description="Helical" evidence="1">
    <location>
        <begin position="12"/>
        <end position="33"/>
    </location>
</feature>
<comment type="caution">
    <text evidence="2">The sequence shown here is derived from an EMBL/GenBank/DDBJ whole genome shotgun (WGS) entry which is preliminary data.</text>
</comment>
<dbReference type="RefSeq" id="WP_303303494.1">
    <property type="nucleotide sequence ID" value="NZ_BAABDA010000028.1"/>
</dbReference>
<evidence type="ECO:0000256" key="1">
    <source>
        <dbReference type="SAM" id="Phobius"/>
    </source>
</evidence>
<keyword evidence="1" id="KW-1133">Transmembrane helix</keyword>
<protein>
    <submittedName>
        <fullName evidence="2">Uncharacterized protein</fullName>
    </submittedName>
</protein>
<evidence type="ECO:0000313" key="2">
    <source>
        <dbReference type="EMBL" id="MDO5976223.1"/>
    </source>
</evidence>
<keyword evidence="1" id="KW-0472">Membrane</keyword>
<feature type="transmembrane region" description="Helical" evidence="1">
    <location>
        <begin position="53"/>
        <end position="71"/>
    </location>
</feature>
<keyword evidence="1" id="KW-0812">Transmembrane</keyword>
<accession>A0ABT8WSS6</accession>
<reference evidence="2" key="1">
    <citation type="submission" date="2023-07" db="EMBL/GenBank/DDBJ databases">
        <title>Two novel species in the genus Flavivirga.</title>
        <authorList>
            <person name="Kwon K."/>
        </authorList>
    </citation>
    <scope>NUCLEOTIDE SEQUENCE</scope>
    <source>
        <strain evidence="2">KACC 14158</strain>
    </source>
</reference>
<dbReference type="EMBL" id="JAUOEL010000007">
    <property type="protein sequence ID" value="MDO5976223.1"/>
    <property type="molecule type" value="Genomic_DNA"/>
</dbReference>
<proteinExistence type="predicted"/>
<evidence type="ECO:0000313" key="3">
    <source>
        <dbReference type="Proteomes" id="UP001176806"/>
    </source>
</evidence>
<keyword evidence="3" id="KW-1185">Reference proteome</keyword>
<name>A0ABT8WSS6_9FLAO</name>